<gene>
    <name evidence="2" type="ORF">AAG570_007618</name>
</gene>
<evidence type="ECO:0000313" key="2">
    <source>
        <dbReference type="EMBL" id="KAL1114794.1"/>
    </source>
</evidence>
<proteinExistence type="predicted"/>
<sequence length="238" mass="28631">MMLEFSQYLENYLWPNYETDKASYAHMMSIVVMINEKFRERVPAWNVMKQNPVHVMGFFRHVFKTCLNKTDNSFREKTALIMFLTHAFNSMEVDLIREQLKRLISLSMWVSLQLNRREQELRNHSRWRKFWGKVMKKDVKENLEQVDWERRFLHRLILNFMHHLAAVPDTGIIDPGYIHYCERFLELMIDLEASLPTRRFFNTVLDDSHLLLVCEMSPLVKNPQGKLFAQVSCMICFF</sequence>
<organism evidence="2 3">
    <name type="scientific">Ranatra chinensis</name>
    <dbReference type="NCBI Taxonomy" id="642074"/>
    <lineage>
        <taxon>Eukaryota</taxon>
        <taxon>Metazoa</taxon>
        <taxon>Ecdysozoa</taxon>
        <taxon>Arthropoda</taxon>
        <taxon>Hexapoda</taxon>
        <taxon>Insecta</taxon>
        <taxon>Pterygota</taxon>
        <taxon>Neoptera</taxon>
        <taxon>Paraneoptera</taxon>
        <taxon>Hemiptera</taxon>
        <taxon>Heteroptera</taxon>
        <taxon>Panheteroptera</taxon>
        <taxon>Nepomorpha</taxon>
        <taxon>Nepidae</taxon>
        <taxon>Ranatrinae</taxon>
        <taxon>Ranatra</taxon>
    </lineage>
</organism>
<keyword evidence="3" id="KW-1185">Reference proteome</keyword>
<dbReference type="EMBL" id="JBFDAA010000021">
    <property type="protein sequence ID" value="KAL1114794.1"/>
    <property type="molecule type" value="Genomic_DNA"/>
</dbReference>
<evidence type="ECO:0000259" key="1">
    <source>
        <dbReference type="Pfam" id="PF16399"/>
    </source>
</evidence>
<evidence type="ECO:0000313" key="3">
    <source>
        <dbReference type="Proteomes" id="UP001558652"/>
    </source>
</evidence>
<dbReference type="Pfam" id="PF16399">
    <property type="entry name" value="Aquarius_N_1st"/>
    <property type="match status" value="1"/>
</dbReference>
<dbReference type="Proteomes" id="UP001558652">
    <property type="component" value="Unassembled WGS sequence"/>
</dbReference>
<comment type="caution">
    <text evidence="2">The sequence shown here is derived from an EMBL/GenBank/DDBJ whole genome shotgun (WGS) entry which is preliminary data.</text>
</comment>
<protein>
    <recommendedName>
        <fullName evidence="1">RNA helicase aquarius N-terminal domain-containing protein</fullName>
    </recommendedName>
</protein>
<feature type="domain" description="RNA helicase aquarius N-terminal" evidence="1">
    <location>
        <begin position="1"/>
        <end position="238"/>
    </location>
</feature>
<reference evidence="2 3" key="1">
    <citation type="submission" date="2024-07" db="EMBL/GenBank/DDBJ databases">
        <title>Chromosome-level genome assembly of the water stick insect Ranatra chinensis (Heteroptera: Nepidae).</title>
        <authorList>
            <person name="Liu X."/>
        </authorList>
    </citation>
    <scope>NUCLEOTIDE SEQUENCE [LARGE SCALE GENOMIC DNA]</scope>
    <source>
        <strain evidence="2">Cailab_2021Rc</strain>
        <tissue evidence="2">Muscle</tissue>
    </source>
</reference>
<dbReference type="AlphaFoldDB" id="A0ABD0YFU5"/>
<dbReference type="InterPro" id="IPR032174">
    <property type="entry name" value="Aquarius_N"/>
</dbReference>
<name>A0ABD0YFU5_9HEMI</name>
<accession>A0ABD0YFU5</accession>